<evidence type="ECO:0000313" key="3">
    <source>
        <dbReference type="Proteomes" id="UP001457282"/>
    </source>
</evidence>
<dbReference type="Proteomes" id="UP001457282">
    <property type="component" value="Unassembled WGS sequence"/>
</dbReference>
<dbReference type="PANTHER" id="PTHR43039">
    <property type="entry name" value="ESTERASE-RELATED"/>
    <property type="match status" value="1"/>
</dbReference>
<evidence type="ECO:0000313" key="2">
    <source>
        <dbReference type="EMBL" id="KAK9949076.1"/>
    </source>
</evidence>
<dbReference type="EMBL" id="JBEDUW010000001">
    <property type="protein sequence ID" value="KAK9949076.1"/>
    <property type="molecule type" value="Genomic_DNA"/>
</dbReference>
<dbReference type="SUPFAM" id="SSF53474">
    <property type="entry name" value="alpha/beta-Hydrolases"/>
    <property type="match status" value="1"/>
</dbReference>
<proteinExistence type="inferred from homology"/>
<accession>A0AAW1YKE8</accession>
<organism evidence="2 3">
    <name type="scientific">Rubus argutus</name>
    <name type="common">Southern blackberry</name>
    <dbReference type="NCBI Taxonomy" id="59490"/>
    <lineage>
        <taxon>Eukaryota</taxon>
        <taxon>Viridiplantae</taxon>
        <taxon>Streptophyta</taxon>
        <taxon>Embryophyta</taxon>
        <taxon>Tracheophyta</taxon>
        <taxon>Spermatophyta</taxon>
        <taxon>Magnoliopsida</taxon>
        <taxon>eudicotyledons</taxon>
        <taxon>Gunneridae</taxon>
        <taxon>Pentapetalae</taxon>
        <taxon>rosids</taxon>
        <taxon>fabids</taxon>
        <taxon>Rosales</taxon>
        <taxon>Rosaceae</taxon>
        <taxon>Rosoideae</taxon>
        <taxon>Rosoideae incertae sedis</taxon>
        <taxon>Rubus</taxon>
    </lineage>
</organism>
<name>A0AAW1YKE8_RUBAR</name>
<evidence type="ECO:0008006" key="4">
    <source>
        <dbReference type="Google" id="ProtNLM"/>
    </source>
</evidence>
<comment type="caution">
    <text evidence="2">The sequence shown here is derived from an EMBL/GenBank/DDBJ whole genome shotgun (WGS) entry which is preliminary data.</text>
</comment>
<dbReference type="Gene3D" id="3.40.50.1820">
    <property type="entry name" value="alpha/beta hydrolase"/>
    <property type="match status" value="2"/>
</dbReference>
<reference evidence="2 3" key="1">
    <citation type="journal article" date="2023" name="G3 (Bethesda)">
        <title>A chromosome-length genome assembly and annotation of blackberry (Rubus argutus, cv. 'Hillquist').</title>
        <authorList>
            <person name="Bruna T."/>
            <person name="Aryal R."/>
            <person name="Dudchenko O."/>
            <person name="Sargent D.J."/>
            <person name="Mead D."/>
            <person name="Buti M."/>
            <person name="Cavallini A."/>
            <person name="Hytonen T."/>
            <person name="Andres J."/>
            <person name="Pham M."/>
            <person name="Weisz D."/>
            <person name="Mascagni F."/>
            <person name="Usai G."/>
            <person name="Natali L."/>
            <person name="Bassil N."/>
            <person name="Fernandez G.E."/>
            <person name="Lomsadze A."/>
            <person name="Armour M."/>
            <person name="Olukolu B."/>
            <person name="Poorten T."/>
            <person name="Britton C."/>
            <person name="Davik J."/>
            <person name="Ashrafi H."/>
            <person name="Aiden E.L."/>
            <person name="Borodovsky M."/>
            <person name="Worthington M."/>
        </authorList>
    </citation>
    <scope>NUCLEOTIDE SEQUENCE [LARGE SCALE GENOMIC DNA]</scope>
    <source>
        <strain evidence="2">PI 553951</strain>
    </source>
</reference>
<sequence length="195" mass="21996">MGMVEQAHNVRVLGSGQQLIVLAHGFGTDQFFWKHLVPHLVDDYRVILILNDTNYYRGFEEEDVEQLFEAIRSNYKVWCSGFASFTVGGNMDSVAVQKFRRTLFNMRLDIALSGAHTIFQSNMRQIIGHVTVPCHILQSVTDLAVSVIVTEFLHQNLGGELIVEVMPLDGHLPQLSSSDIVISVMLRCIRHDIAE</sequence>
<protein>
    <recommendedName>
        <fullName evidence="4">Esterase KAI2</fullName>
    </recommendedName>
</protein>
<keyword evidence="3" id="KW-1185">Reference proteome</keyword>
<dbReference type="InterPro" id="IPR029058">
    <property type="entry name" value="AB_hydrolase_fold"/>
</dbReference>
<gene>
    <name evidence="2" type="ORF">M0R45_004619</name>
</gene>
<evidence type="ECO:0000256" key="1">
    <source>
        <dbReference type="ARBA" id="ARBA00008645"/>
    </source>
</evidence>
<comment type="similarity">
    <text evidence="1">Belongs to the AB hydrolase superfamily.</text>
</comment>
<dbReference type="AlphaFoldDB" id="A0AAW1YKE8"/>